<evidence type="ECO:0000313" key="2">
    <source>
        <dbReference type="EMBL" id="QCI09161.1"/>
    </source>
</evidence>
<organism evidence="2">
    <name type="scientific">Inkyuleea mariana</name>
    <dbReference type="NCBI Taxonomy" id="123988"/>
    <lineage>
        <taxon>Eukaryota</taxon>
        <taxon>Rhodophyta</taxon>
        <taxon>Florideophyceae</taxon>
        <taxon>Rhodymeniophycidae</taxon>
        <taxon>Ceramiales</taxon>
        <taxon>Ceramiaceae</taxon>
        <taxon>Inkyuleea</taxon>
    </lineage>
</organism>
<geneLocation type="plastid" evidence="2"/>
<proteinExistence type="predicted"/>
<dbReference type="EMBL" id="MK814743">
    <property type="protein sequence ID" value="QCI09161.1"/>
    <property type="molecule type" value="Genomic_DNA"/>
</dbReference>
<reference evidence="2" key="2">
    <citation type="submission" date="2019-04" db="EMBL/GenBank/DDBJ databases">
        <authorList>
            <person name="Pasella M."/>
        </authorList>
    </citation>
    <scope>NUCLEOTIDE SEQUENCE</scope>
    <source>
        <strain evidence="2">PD1141</strain>
    </source>
</reference>
<keyword evidence="1" id="KW-1133">Transmembrane helix</keyword>
<accession>A0A4D6X2E2</accession>
<keyword evidence="2" id="KW-0934">Plastid</keyword>
<keyword evidence="1" id="KW-0812">Transmembrane</keyword>
<evidence type="ECO:0000256" key="1">
    <source>
        <dbReference type="SAM" id="Phobius"/>
    </source>
</evidence>
<protein>
    <submittedName>
        <fullName evidence="2">Uncharacterized protein</fullName>
    </submittedName>
</protein>
<gene>
    <name evidence="2" type="primary">orf43</name>
</gene>
<reference evidence="2" key="1">
    <citation type="journal article" date="2019" name="Mol. Phylogenet. Evol.">
        <title>Morphological evolution and classification of the red algal order Ceramiales inferred using plastid phylogenomics.</title>
        <authorList>
            <person name="Diaz-Tapia P."/>
            <person name="Pasella M.M."/>
            <person name="Verbruggen H."/>
            <person name="Maggs C.A."/>
        </authorList>
    </citation>
    <scope>NUCLEOTIDE SEQUENCE</scope>
    <source>
        <strain evidence="2">PD1141</strain>
    </source>
</reference>
<feature type="transmembrane region" description="Helical" evidence="1">
    <location>
        <begin position="6"/>
        <end position="31"/>
    </location>
</feature>
<name>A0A4D6X2E2_9FLOR</name>
<dbReference type="AlphaFoldDB" id="A0A4D6X2E2"/>
<keyword evidence="1" id="KW-0472">Membrane</keyword>
<sequence>MYTNCYTLLIFFILILSHSVFLILLILAYCYNSLLLSILYSRF</sequence>